<dbReference type="InParanoid" id="Q9HSH2"/>
<dbReference type="CDD" id="cd07721">
    <property type="entry name" value="yflN-like_MBL-fold"/>
    <property type="match status" value="1"/>
</dbReference>
<dbReference type="InterPro" id="IPR001279">
    <property type="entry name" value="Metallo-B-lactamas"/>
</dbReference>
<gene>
    <name evidence="2" type="ordered locus">VNG_0231C</name>
</gene>
<dbReference type="PIR" id="F84183">
    <property type="entry name" value="F84183"/>
</dbReference>
<name>Q9HSH2_HALSA</name>
<dbReference type="InterPro" id="IPR036866">
    <property type="entry name" value="RibonucZ/Hydroxyglut_hydro"/>
</dbReference>
<dbReference type="PATRIC" id="fig|64091.14.peg.167"/>
<protein>
    <recommendedName>
        <fullName evidence="1">Metallo-beta-lactamase domain-containing protein</fullName>
    </recommendedName>
</protein>
<dbReference type="SUPFAM" id="SSF56281">
    <property type="entry name" value="Metallo-hydrolase/oxidoreductase"/>
    <property type="match status" value="1"/>
</dbReference>
<dbReference type="HOGENOM" id="CLU_030571_2_4_2"/>
<dbReference type="PANTHER" id="PTHR42951:SF4">
    <property type="entry name" value="ACYL-COENZYME A THIOESTERASE MBLAC2"/>
    <property type="match status" value="1"/>
</dbReference>
<sequence>MALRLAVPAMTAQLPPGVTHVDCSTLDMPNAYVVVDDNETTLVDAGWPGDEQTVRDGLHTAGVEPGDIDRVLVTHYDADHVGTLARLTPALDAPVYVHERDAPYVAGDRLPPWTARNGIGALHRLYYRRLDLPDLPIRAVVDGDDIGGFHAYHTPGHTPGHVAYVHEDLSVAFLGDLAYGLGDRLKPTGWLTSSDAAAVESSVRSLCRRAPAFEYACPGHGPPLPDGDDRLAEALP</sequence>
<evidence type="ECO:0000313" key="3">
    <source>
        <dbReference type="Proteomes" id="UP000000554"/>
    </source>
</evidence>
<feature type="domain" description="Metallo-beta-lactamase" evidence="1">
    <location>
        <begin position="28"/>
        <end position="220"/>
    </location>
</feature>
<dbReference type="AlphaFoldDB" id="Q9HSH2"/>
<dbReference type="EMBL" id="AE004437">
    <property type="protein sequence ID" value="AAG18834.1"/>
    <property type="molecule type" value="Genomic_DNA"/>
</dbReference>
<evidence type="ECO:0000259" key="1">
    <source>
        <dbReference type="SMART" id="SM00849"/>
    </source>
</evidence>
<organism evidence="2 3">
    <name type="scientific">Halobacterium salinarum (strain ATCC 700922 / JCM 11081 / NRC-1)</name>
    <name type="common">Halobacterium halobium</name>
    <dbReference type="NCBI Taxonomy" id="64091"/>
    <lineage>
        <taxon>Archaea</taxon>
        <taxon>Methanobacteriati</taxon>
        <taxon>Methanobacteriota</taxon>
        <taxon>Stenosarchaea group</taxon>
        <taxon>Halobacteria</taxon>
        <taxon>Halobacteriales</taxon>
        <taxon>Halobacteriaceae</taxon>
        <taxon>Halobacterium</taxon>
        <taxon>Halobacterium salinarum NRC-34001</taxon>
    </lineage>
</organism>
<dbReference type="SMART" id="SM00849">
    <property type="entry name" value="Lactamase_B"/>
    <property type="match status" value="1"/>
</dbReference>
<dbReference type="KEGG" id="hal:VNG_0231C"/>
<dbReference type="PANTHER" id="PTHR42951">
    <property type="entry name" value="METALLO-BETA-LACTAMASE DOMAIN-CONTAINING"/>
    <property type="match status" value="1"/>
</dbReference>
<keyword evidence="3" id="KW-1185">Reference proteome</keyword>
<dbReference type="PaxDb" id="64091-VNG_0231C"/>
<dbReference type="Proteomes" id="UP000000554">
    <property type="component" value="Chromosome"/>
</dbReference>
<proteinExistence type="predicted"/>
<dbReference type="Gene3D" id="3.60.15.10">
    <property type="entry name" value="Ribonuclease Z/Hydroxyacylglutathione hydrolase-like"/>
    <property type="match status" value="1"/>
</dbReference>
<dbReference type="STRING" id="64091.VNG_0231C"/>
<evidence type="ECO:0000313" key="2">
    <source>
        <dbReference type="EMBL" id="AAG18834.1"/>
    </source>
</evidence>
<dbReference type="InterPro" id="IPR050855">
    <property type="entry name" value="NDM-1-like"/>
</dbReference>
<accession>Q9HSH2</accession>
<reference evidence="2 3" key="1">
    <citation type="journal article" date="2000" name="Proc. Natl. Acad. Sci. U.S.A.">
        <title>Genome sequence of Halobacterium species NRC-1.</title>
        <authorList>
            <person name="Ng W.V."/>
            <person name="Kennedy S.P."/>
            <person name="Mahairas G.G."/>
            <person name="Berquist B."/>
            <person name="Pan M."/>
            <person name="Shukla H.D."/>
            <person name="Lasky S.R."/>
            <person name="Baliga N.S."/>
            <person name="Thorsson V."/>
            <person name="Sbrogna J."/>
            <person name="Swartzell S."/>
            <person name="Weir D."/>
            <person name="Hall J."/>
            <person name="Dahl T.A."/>
            <person name="Welti R."/>
            <person name="Goo Y.A."/>
            <person name="Leithauser B."/>
            <person name="Keller K."/>
            <person name="Cruz R."/>
            <person name="Danson M.J."/>
            <person name="Hough D.W."/>
            <person name="Maddocks D.G."/>
            <person name="Jablonski P.E."/>
            <person name="Krebs M.P."/>
            <person name="Angevine C.M."/>
            <person name="Dale H."/>
            <person name="Isenbarger T.A."/>
            <person name="Peck R.F."/>
            <person name="Pohlschroder M."/>
            <person name="Spudich J.L."/>
            <person name="Jung K.W."/>
            <person name="Alam M."/>
            <person name="Freitas T."/>
            <person name="Hou S."/>
            <person name="Daniels C.J."/>
            <person name="Dennis P.P."/>
            <person name="Omer A.D."/>
            <person name="Ebhardt H."/>
            <person name="Lowe T.M."/>
            <person name="Liang P."/>
            <person name="Riley M."/>
            <person name="Hood L."/>
            <person name="DasSarma S."/>
        </authorList>
    </citation>
    <scope>NUCLEOTIDE SEQUENCE [LARGE SCALE GENOMIC DNA]</scope>
    <source>
        <strain evidence="3">ATCC 700922 / JCM 11081 / NRC-1</strain>
    </source>
</reference>
<dbReference type="FunCoup" id="Q9HSH2">
    <property type="interactions" value="16"/>
</dbReference>
<dbReference type="Pfam" id="PF00753">
    <property type="entry name" value="Lactamase_B"/>
    <property type="match status" value="1"/>
</dbReference>